<dbReference type="GO" id="GO:0005737">
    <property type="term" value="C:cytoplasm"/>
    <property type="evidence" value="ECO:0007669"/>
    <property type="project" value="TreeGrafter"/>
</dbReference>
<reference evidence="5" key="1">
    <citation type="submission" date="2025-08" db="UniProtKB">
        <authorList>
            <consortium name="Ensembl"/>
        </authorList>
    </citation>
    <scope>IDENTIFICATION</scope>
</reference>
<dbReference type="Proteomes" id="UP000694383">
    <property type="component" value="Unplaced"/>
</dbReference>
<dbReference type="AlphaFoldDB" id="A0A8C7XP69"/>
<keyword evidence="6" id="KW-1185">Reference proteome</keyword>
<dbReference type="CDD" id="cd14792">
    <property type="entry name" value="GH27"/>
    <property type="match status" value="1"/>
</dbReference>
<dbReference type="PANTHER" id="PTHR11452">
    <property type="entry name" value="ALPHA-GALACTOSIDASE/ALPHA-N-ACETYLGALACTOSAMINIDASE"/>
    <property type="match status" value="1"/>
</dbReference>
<dbReference type="Pfam" id="PF16499">
    <property type="entry name" value="Melibiase_2"/>
    <property type="match status" value="1"/>
</dbReference>
<keyword evidence="3 4" id="KW-0326">Glycosidase</keyword>
<dbReference type="InterPro" id="IPR017853">
    <property type="entry name" value="GH"/>
</dbReference>
<accession>A0A8C7XP69</accession>
<dbReference type="PRINTS" id="PR00740">
    <property type="entry name" value="GLHYDRLASE27"/>
</dbReference>
<evidence type="ECO:0000313" key="6">
    <source>
        <dbReference type="Proteomes" id="UP000694383"/>
    </source>
</evidence>
<evidence type="ECO:0000256" key="4">
    <source>
        <dbReference type="RuleBase" id="RU361168"/>
    </source>
</evidence>
<evidence type="ECO:0000313" key="5">
    <source>
        <dbReference type="Ensembl" id="ENSOSIP00000016157.1"/>
    </source>
</evidence>
<dbReference type="Ensembl" id="ENSOSIT00000017070.1">
    <property type="protein sequence ID" value="ENSOSIP00000016157.1"/>
    <property type="gene ID" value="ENSOSIG00000008786.1"/>
</dbReference>
<dbReference type="EC" id="3.2.1.-" evidence="4"/>
<dbReference type="InterPro" id="IPR013785">
    <property type="entry name" value="Aldolase_TIM"/>
</dbReference>
<keyword evidence="2 4" id="KW-0378">Hydrolase</keyword>
<name>A0A8C7XP69_9TELE</name>
<proteinExistence type="inferred from homology"/>
<reference evidence="5" key="2">
    <citation type="submission" date="2025-09" db="UniProtKB">
        <authorList>
            <consortium name="Ensembl"/>
        </authorList>
    </citation>
    <scope>IDENTIFICATION</scope>
</reference>
<dbReference type="Gene3D" id="3.20.20.70">
    <property type="entry name" value="Aldolase class I"/>
    <property type="match status" value="1"/>
</dbReference>
<dbReference type="InterPro" id="IPR000111">
    <property type="entry name" value="Glyco_hydro_27/36_CS"/>
</dbReference>
<dbReference type="GO" id="GO:0004557">
    <property type="term" value="F:alpha-galactosidase activity"/>
    <property type="evidence" value="ECO:0007669"/>
    <property type="project" value="TreeGrafter"/>
</dbReference>
<evidence type="ECO:0000256" key="2">
    <source>
        <dbReference type="ARBA" id="ARBA00022801"/>
    </source>
</evidence>
<dbReference type="PANTHER" id="PTHR11452:SF14">
    <property type="entry name" value="ALPHA-GALACTOSIDASE A"/>
    <property type="match status" value="1"/>
</dbReference>
<dbReference type="InterPro" id="IPR002241">
    <property type="entry name" value="Glyco_hydro_27"/>
</dbReference>
<organism evidence="5 6">
    <name type="scientific">Oryzias sinensis</name>
    <name type="common">Chinese medaka</name>
    <dbReference type="NCBI Taxonomy" id="183150"/>
    <lineage>
        <taxon>Eukaryota</taxon>
        <taxon>Metazoa</taxon>
        <taxon>Chordata</taxon>
        <taxon>Craniata</taxon>
        <taxon>Vertebrata</taxon>
        <taxon>Euteleostomi</taxon>
        <taxon>Actinopterygii</taxon>
        <taxon>Neopterygii</taxon>
        <taxon>Teleostei</taxon>
        <taxon>Neoteleostei</taxon>
        <taxon>Acanthomorphata</taxon>
        <taxon>Ovalentaria</taxon>
        <taxon>Atherinomorphae</taxon>
        <taxon>Beloniformes</taxon>
        <taxon>Adrianichthyidae</taxon>
        <taxon>Oryziinae</taxon>
        <taxon>Oryzias</taxon>
    </lineage>
</organism>
<dbReference type="GeneTree" id="ENSGT00390000008751"/>
<sequence>MPFRINGPYPDVLVTHGRCTDALPYHDRFRLLSWELKIIQMGSFFFGLQDAVSTRFFFSCFVSNCFSFFCSEQLYMQMADVMVKEGWKEAGYEYVCIDDCWPSHERDAKGRLQADPNRFPGGIKKLADYIHSKGLKLGIYADVGKNTCAGYPGSLGYYETDAQTFADWDVDLLKFDGCFMDRTLIAEGELFLFNLSLLFCAAA</sequence>
<comment type="subunit">
    <text evidence="4">Homodimer.</text>
</comment>
<evidence type="ECO:0000256" key="3">
    <source>
        <dbReference type="ARBA" id="ARBA00023295"/>
    </source>
</evidence>
<dbReference type="GO" id="GO:0016139">
    <property type="term" value="P:glycoside catabolic process"/>
    <property type="evidence" value="ECO:0007669"/>
    <property type="project" value="TreeGrafter"/>
</dbReference>
<dbReference type="PROSITE" id="PS00512">
    <property type="entry name" value="ALPHA_GALACTOSIDASE"/>
    <property type="match status" value="1"/>
</dbReference>
<protein>
    <recommendedName>
        <fullName evidence="4">Alpha-galactosidase</fullName>
        <ecNumber evidence="4">3.2.1.-</ecNumber>
    </recommendedName>
</protein>
<keyword evidence="4" id="KW-1015">Disulfide bond</keyword>
<dbReference type="SUPFAM" id="SSF51445">
    <property type="entry name" value="(Trans)glycosidases"/>
    <property type="match status" value="1"/>
</dbReference>
<dbReference type="GO" id="GO:0009311">
    <property type="term" value="P:oligosaccharide metabolic process"/>
    <property type="evidence" value="ECO:0007669"/>
    <property type="project" value="TreeGrafter"/>
</dbReference>
<comment type="similarity">
    <text evidence="1 4">Belongs to the glycosyl hydrolase 27 family.</text>
</comment>
<evidence type="ECO:0000256" key="1">
    <source>
        <dbReference type="ARBA" id="ARBA00009743"/>
    </source>
</evidence>